<dbReference type="InParanoid" id="A0C3X7"/>
<evidence type="ECO:0008006" key="3">
    <source>
        <dbReference type="Google" id="ProtNLM"/>
    </source>
</evidence>
<evidence type="ECO:0000313" key="1">
    <source>
        <dbReference type="EMBL" id="CAK65494.1"/>
    </source>
</evidence>
<dbReference type="HOGENOM" id="CLU_1558231_0_0_1"/>
<dbReference type="OrthoDB" id="10436461at2759"/>
<name>A0C3X7_PARTE</name>
<dbReference type="RefSeq" id="XP_001432891.1">
    <property type="nucleotide sequence ID" value="XM_001432854.1"/>
</dbReference>
<dbReference type="Proteomes" id="UP000000600">
    <property type="component" value="Unassembled WGS sequence"/>
</dbReference>
<protein>
    <recommendedName>
        <fullName evidence="3">Transmembrane protein</fullName>
    </recommendedName>
</protein>
<evidence type="ECO:0000313" key="2">
    <source>
        <dbReference type="Proteomes" id="UP000000600"/>
    </source>
</evidence>
<dbReference type="GeneID" id="5018676"/>
<sequence length="172" mass="20516">MLCKCNHYKIRLSQKSFKMIQCCFFQWDPQQSLDTQNIGCTSTTEIQKNIIFIQFAVISVQITRNKIQDYILRYHKMDGLLYFKLIGSNKRFRQHLSYIFSHKLKTLLNQALAKITSMLTDTNMLPYHKLMPSQIYICQKVNCKAFWIFFGLCQFRFNNFPNFSSCIKLFIM</sequence>
<organism evidence="1 2">
    <name type="scientific">Paramecium tetraurelia</name>
    <dbReference type="NCBI Taxonomy" id="5888"/>
    <lineage>
        <taxon>Eukaryota</taxon>
        <taxon>Sar</taxon>
        <taxon>Alveolata</taxon>
        <taxon>Ciliophora</taxon>
        <taxon>Intramacronucleata</taxon>
        <taxon>Oligohymenophorea</taxon>
        <taxon>Peniculida</taxon>
        <taxon>Parameciidae</taxon>
        <taxon>Paramecium</taxon>
    </lineage>
</organism>
<accession>A0C3X7</accession>
<dbReference type="OMA" id="CTAFWIC"/>
<dbReference type="AlphaFoldDB" id="A0C3X7"/>
<reference evidence="1 2" key="1">
    <citation type="journal article" date="2006" name="Nature">
        <title>Global trends of whole-genome duplications revealed by the ciliate Paramecium tetraurelia.</title>
        <authorList>
            <consortium name="Genoscope"/>
            <person name="Aury J.-M."/>
            <person name="Jaillon O."/>
            <person name="Duret L."/>
            <person name="Noel B."/>
            <person name="Jubin C."/>
            <person name="Porcel B.M."/>
            <person name="Segurens B."/>
            <person name="Daubin V."/>
            <person name="Anthouard V."/>
            <person name="Aiach N."/>
            <person name="Arnaiz O."/>
            <person name="Billaut A."/>
            <person name="Beisson J."/>
            <person name="Blanc I."/>
            <person name="Bouhouche K."/>
            <person name="Camara F."/>
            <person name="Duharcourt S."/>
            <person name="Guigo R."/>
            <person name="Gogendeau D."/>
            <person name="Katinka M."/>
            <person name="Keller A.-M."/>
            <person name="Kissmehl R."/>
            <person name="Klotz C."/>
            <person name="Koll F."/>
            <person name="Le Moue A."/>
            <person name="Lepere C."/>
            <person name="Malinsky S."/>
            <person name="Nowacki M."/>
            <person name="Nowak J.K."/>
            <person name="Plattner H."/>
            <person name="Poulain J."/>
            <person name="Ruiz F."/>
            <person name="Serrano V."/>
            <person name="Zagulski M."/>
            <person name="Dessen P."/>
            <person name="Betermier M."/>
            <person name="Weissenbach J."/>
            <person name="Scarpelli C."/>
            <person name="Schachter V."/>
            <person name="Sperling L."/>
            <person name="Meyer E."/>
            <person name="Cohen J."/>
            <person name="Wincker P."/>
        </authorList>
    </citation>
    <scope>NUCLEOTIDE SEQUENCE [LARGE SCALE GENOMIC DNA]</scope>
    <source>
        <strain evidence="1 2">Stock d4-2</strain>
    </source>
</reference>
<dbReference type="KEGG" id="ptm:GSPATT00034973001"/>
<gene>
    <name evidence="1" type="ORF">GSPATT00034973001</name>
</gene>
<keyword evidence="2" id="KW-1185">Reference proteome</keyword>
<dbReference type="EMBL" id="CT868039">
    <property type="protein sequence ID" value="CAK65494.1"/>
    <property type="molecule type" value="Genomic_DNA"/>
</dbReference>
<proteinExistence type="predicted"/>